<evidence type="ECO:0000313" key="5">
    <source>
        <dbReference type="Proteomes" id="UP001620295"/>
    </source>
</evidence>
<dbReference type="Pfam" id="PF00501">
    <property type="entry name" value="AMP-binding"/>
    <property type="match status" value="1"/>
</dbReference>
<dbReference type="EMBL" id="JBJDQH010000005">
    <property type="protein sequence ID" value="MFK4266464.1"/>
    <property type="molecule type" value="Genomic_DNA"/>
</dbReference>
<dbReference type="InterPro" id="IPR040097">
    <property type="entry name" value="FAAL/FAAC"/>
</dbReference>
<dbReference type="InterPro" id="IPR000873">
    <property type="entry name" value="AMP-dep_synth/lig_dom"/>
</dbReference>
<protein>
    <submittedName>
        <fullName evidence="4">Fatty acyl-AMP ligase</fullName>
    </submittedName>
</protein>
<evidence type="ECO:0000313" key="4">
    <source>
        <dbReference type="EMBL" id="MFK4266464.1"/>
    </source>
</evidence>
<keyword evidence="5" id="KW-1185">Reference proteome</keyword>
<dbReference type="GO" id="GO:0016874">
    <property type="term" value="F:ligase activity"/>
    <property type="evidence" value="ECO:0007669"/>
    <property type="project" value="UniProtKB-KW"/>
</dbReference>
<comment type="similarity">
    <text evidence="1">Belongs to the ATP-dependent AMP-binding enzyme family.</text>
</comment>
<accession>A0ABW8LKN6</accession>
<dbReference type="InterPro" id="IPR042099">
    <property type="entry name" value="ANL_N_sf"/>
</dbReference>
<dbReference type="SUPFAM" id="SSF56801">
    <property type="entry name" value="Acetyl-CoA synthetase-like"/>
    <property type="match status" value="1"/>
</dbReference>
<dbReference type="Proteomes" id="UP001620295">
    <property type="component" value="Unassembled WGS sequence"/>
</dbReference>
<dbReference type="PANTHER" id="PTHR22754:SF32">
    <property type="entry name" value="DISCO-INTERACTING PROTEIN 2"/>
    <property type="match status" value="1"/>
</dbReference>
<dbReference type="PANTHER" id="PTHR22754">
    <property type="entry name" value="DISCO-INTERACTING PROTEIN 2 DIP2 -RELATED"/>
    <property type="match status" value="1"/>
</dbReference>
<name>A0ABW8LKN6_9ACTN</name>
<dbReference type="Gene3D" id="3.30.300.30">
    <property type="match status" value="1"/>
</dbReference>
<dbReference type="RefSeq" id="WP_404746479.1">
    <property type="nucleotide sequence ID" value="NZ_JBJDQH010000005.1"/>
</dbReference>
<dbReference type="PROSITE" id="PS00455">
    <property type="entry name" value="AMP_BINDING"/>
    <property type="match status" value="1"/>
</dbReference>
<dbReference type="Gene3D" id="3.40.50.12780">
    <property type="entry name" value="N-terminal domain of ligase-like"/>
    <property type="match status" value="1"/>
</dbReference>
<dbReference type="InterPro" id="IPR020845">
    <property type="entry name" value="AMP-binding_CS"/>
</dbReference>
<keyword evidence="2 4" id="KW-0436">Ligase</keyword>
<proteinExistence type="inferred from homology"/>
<sequence length="601" mass="63971">MAGPHGRGAGSFARLLRERATHEPDALAYRFVADDESAAEITYAELDARARAVAARLSAATEGRPDPALLLFAPGLDYLAGLFGCFYAGVPAVPAFPPDPARLARTMPRLAAIIEDTGSGTVLTTSDIAPLLADWLATALGGRTPRLIATDQAAPAADAPTDEGPLPEIRPDRLALLQYTSGSTSLPRGVMLSHAQLLDNSLEIARGFGLHPGSSGGVWLPPYHDMGLIGGILTPLSTGIPVTLMSPVTFLRRPLSWLRMVSRYGVTVTGGPNFAYDLCVRRAKDADLEGLDLSGVELVFTGAEPVRADTMTRFAERFAPCGFRAESFYPCYGLAEATLFVTGGKPLGGWRSVSVARDALEAHGTARPAGPRERSRSLVSCGSPGPATRLLIADPATGAPLGEGAVGEIWIDSPSVADGYWRRPKDTAEMFGATTTTGDGPYLRTGDLGFVLDGELFPAGRLKDLIVVNGRNYHPVDIERVCEAEVTGIRRNCGAAFAVEDDEGAAERLVLVYEADPPEEGAEEQYAAAVEGIRRAVSMELSVPPYTVVLVRPRTIPKTSSGKVQRWLARRQFLAGELDELARWQAPARPAPDMTTSTRGN</sequence>
<organism evidence="4 5">
    <name type="scientific">Streptomyces milbemycinicus</name>
    <dbReference type="NCBI Taxonomy" id="476552"/>
    <lineage>
        <taxon>Bacteria</taxon>
        <taxon>Bacillati</taxon>
        <taxon>Actinomycetota</taxon>
        <taxon>Actinomycetes</taxon>
        <taxon>Kitasatosporales</taxon>
        <taxon>Streptomycetaceae</taxon>
        <taxon>Streptomyces</taxon>
    </lineage>
</organism>
<evidence type="ECO:0000256" key="1">
    <source>
        <dbReference type="ARBA" id="ARBA00006432"/>
    </source>
</evidence>
<comment type="caution">
    <text evidence="4">The sequence shown here is derived from an EMBL/GenBank/DDBJ whole genome shotgun (WGS) entry which is preliminary data.</text>
</comment>
<gene>
    <name evidence="4" type="ORF">ACI2L5_16195</name>
</gene>
<dbReference type="InterPro" id="IPR045851">
    <property type="entry name" value="AMP-bd_C_sf"/>
</dbReference>
<feature type="domain" description="AMP-dependent synthetase/ligase" evidence="3">
    <location>
        <begin position="17"/>
        <end position="421"/>
    </location>
</feature>
<reference evidence="4 5" key="1">
    <citation type="submission" date="2024-11" db="EMBL/GenBank/DDBJ databases">
        <title>The Natural Products Discovery Center: Release of the First 8490 Sequenced Strains for Exploring Actinobacteria Biosynthetic Diversity.</title>
        <authorList>
            <person name="Kalkreuter E."/>
            <person name="Kautsar S.A."/>
            <person name="Yang D."/>
            <person name="Bader C.D."/>
            <person name="Teijaro C.N."/>
            <person name="Fluegel L."/>
            <person name="Davis C.M."/>
            <person name="Simpson J.R."/>
            <person name="Lauterbach L."/>
            <person name="Steele A.D."/>
            <person name="Gui C."/>
            <person name="Meng S."/>
            <person name="Li G."/>
            <person name="Viehrig K."/>
            <person name="Ye F."/>
            <person name="Su P."/>
            <person name="Kiefer A.F."/>
            <person name="Nichols A."/>
            <person name="Cepeda A.J."/>
            <person name="Yan W."/>
            <person name="Fan B."/>
            <person name="Jiang Y."/>
            <person name="Adhikari A."/>
            <person name="Zheng C.-J."/>
            <person name="Schuster L."/>
            <person name="Cowan T.M."/>
            <person name="Smanski M.J."/>
            <person name="Chevrette M.G."/>
            <person name="De Carvalho L.P.S."/>
            <person name="Shen B."/>
        </authorList>
    </citation>
    <scope>NUCLEOTIDE SEQUENCE [LARGE SCALE GENOMIC DNA]</scope>
    <source>
        <strain evidence="4 5">NPDC020863</strain>
    </source>
</reference>
<evidence type="ECO:0000256" key="2">
    <source>
        <dbReference type="ARBA" id="ARBA00022598"/>
    </source>
</evidence>
<evidence type="ECO:0000259" key="3">
    <source>
        <dbReference type="Pfam" id="PF00501"/>
    </source>
</evidence>
<dbReference type="CDD" id="cd05931">
    <property type="entry name" value="FAAL"/>
    <property type="match status" value="1"/>
</dbReference>